<dbReference type="InterPro" id="IPR011765">
    <property type="entry name" value="Pept_M16_N"/>
</dbReference>
<evidence type="ECO:0000313" key="4">
    <source>
        <dbReference type="Proteomes" id="UP000537126"/>
    </source>
</evidence>
<dbReference type="InterPro" id="IPR050361">
    <property type="entry name" value="MPP/UQCRC_Complex"/>
</dbReference>
<name>A0A846MMJ1_9BACT</name>
<dbReference type="AlphaFoldDB" id="A0A846MMJ1"/>
<feature type="domain" description="Peptidase M16 C-terminal" evidence="2">
    <location>
        <begin position="187"/>
        <end position="355"/>
    </location>
</feature>
<comment type="caution">
    <text evidence="3">The sequence shown here is derived from an EMBL/GenBank/DDBJ whole genome shotgun (WGS) entry which is preliminary data.</text>
</comment>
<reference evidence="3 4" key="1">
    <citation type="submission" date="2020-03" db="EMBL/GenBank/DDBJ databases">
        <title>Genomic Encyclopedia of Type Strains, Phase IV (KMG-IV): sequencing the most valuable type-strain genomes for metagenomic binning, comparative biology and taxonomic classification.</title>
        <authorList>
            <person name="Goeker M."/>
        </authorList>
    </citation>
    <scope>NUCLEOTIDE SEQUENCE [LARGE SCALE GENOMIC DNA]</scope>
    <source>
        <strain evidence="3 4">DSM 5718</strain>
    </source>
</reference>
<dbReference type="Pfam" id="PF00675">
    <property type="entry name" value="Peptidase_M16"/>
    <property type="match status" value="1"/>
</dbReference>
<dbReference type="InterPro" id="IPR011249">
    <property type="entry name" value="Metalloenz_LuxS/M16"/>
</dbReference>
<evidence type="ECO:0000259" key="2">
    <source>
        <dbReference type="Pfam" id="PF05193"/>
    </source>
</evidence>
<evidence type="ECO:0000259" key="1">
    <source>
        <dbReference type="Pfam" id="PF00675"/>
    </source>
</evidence>
<accession>A0A846MMJ1</accession>
<dbReference type="Pfam" id="PF05193">
    <property type="entry name" value="Peptidase_M16_C"/>
    <property type="match status" value="1"/>
</dbReference>
<keyword evidence="4" id="KW-1185">Reference proteome</keyword>
<proteinExistence type="predicted"/>
<feature type="domain" description="Peptidase M16 N-terminal" evidence="1">
    <location>
        <begin position="64"/>
        <end position="161"/>
    </location>
</feature>
<dbReference type="InterPro" id="IPR007863">
    <property type="entry name" value="Peptidase_M16_C"/>
</dbReference>
<evidence type="ECO:0000313" key="3">
    <source>
        <dbReference type="EMBL" id="NIK72689.1"/>
    </source>
</evidence>
<dbReference type="PANTHER" id="PTHR11851:SF224">
    <property type="entry name" value="PROCESSING PROTEASE"/>
    <property type="match status" value="1"/>
</dbReference>
<sequence>MTSIDRTQAPPVYEIDHIDIPFPEKKYLSNGIPVYLIIDKSSELTYFQLIVKGGNSAGMHAAQAQLHSRLLLEGSREYNAEQINEIIDYHGAEVGYSSYTAYSLLSVSVLEEYLPALIPMLRDALLYPRFPEERFDLQKKRLKQALINALQKNDYVAARAFKKAVLGEKHPYTGLTEINELEQTGIEHLQEYHAQQIHASNMTVVAAGSNASFIMEQLEMLLGHLPTKTPFRYEALETTETPVCWHLPGPQQLQSSLYAGRILPETNHPDYYKLIVTDTLLGGYFGSRLMQNLREDKGYTYGIHSYIQELPGLSIHVITTEVGATHTHDALNEIRRELVRLAETPPPIEEVHTVQLNLISQFINSLSNMFRRVDTFSRLLKQGDTFDALPHYIQHIREVSPEDIQQTAANYFLPDMLHWISVGPHAQTPK</sequence>
<protein>
    <submittedName>
        <fullName evidence="3">Putative Zn-dependent peptidase</fullName>
    </submittedName>
</protein>
<dbReference type="PANTHER" id="PTHR11851">
    <property type="entry name" value="METALLOPROTEASE"/>
    <property type="match status" value="1"/>
</dbReference>
<dbReference type="GO" id="GO:0046872">
    <property type="term" value="F:metal ion binding"/>
    <property type="evidence" value="ECO:0007669"/>
    <property type="project" value="InterPro"/>
</dbReference>
<gene>
    <name evidence="3" type="ORF">FHS56_000175</name>
</gene>
<dbReference type="EMBL" id="JAASRN010000001">
    <property type="protein sequence ID" value="NIK72689.1"/>
    <property type="molecule type" value="Genomic_DNA"/>
</dbReference>
<dbReference type="SUPFAM" id="SSF63411">
    <property type="entry name" value="LuxS/MPP-like metallohydrolase"/>
    <property type="match status" value="2"/>
</dbReference>
<dbReference type="Gene3D" id="3.30.830.10">
    <property type="entry name" value="Metalloenzyme, LuxS/M16 peptidase-like"/>
    <property type="match status" value="2"/>
</dbReference>
<organism evidence="3 4">
    <name type="scientific">Thermonema lapsum</name>
    <dbReference type="NCBI Taxonomy" id="28195"/>
    <lineage>
        <taxon>Bacteria</taxon>
        <taxon>Pseudomonadati</taxon>
        <taxon>Bacteroidota</taxon>
        <taxon>Cytophagia</taxon>
        <taxon>Cytophagales</taxon>
        <taxon>Thermonemataceae</taxon>
        <taxon>Thermonema</taxon>
    </lineage>
</organism>
<dbReference type="Proteomes" id="UP000537126">
    <property type="component" value="Unassembled WGS sequence"/>
</dbReference>
<dbReference type="RefSeq" id="WP_166918003.1">
    <property type="nucleotide sequence ID" value="NZ_JAASRN010000001.1"/>
</dbReference>